<evidence type="ECO:0000256" key="1">
    <source>
        <dbReference type="SAM" id="MobiDB-lite"/>
    </source>
</evidence>
<evidence type="ECO:0000313" key="3">
    <source>
        <dbReference type="Proteomes" id="UP000703269"/>
    </source>
</evidence>
<protein>
    <submittedName>
        <fullName evidence="2">Uncharacterized protein</fullName>
    </submittedName>
</protein>
<name>A0A9P3GD57_9APHY</name>
<proteinExistence type="predicted"/>
<comment type="caution">
    <text evidence="2">The sequence shown here is derived from an EMBL/GenBank/DDBJ whole genome shotgun (WGS) entry which is preliminary data.</text>
</comment>
<evidence type="ECO:0000313" key="2">
    <source>
        <dbReference type="EMBL" id="GJE92540.1"/>
    </source>
</evidence>
<dbReference type="Proteomes" id="UP000703269">
    <property type="component" value="Unassembled WGS sequence"/>
</dbReference>
<dbReference type="EMBL" id="BPQB01000027">
    <property type="protein sequence ID" value="GJE92540.1"/>
    <property type="molecule type" value="Genomic_DNA"/>
</dbReference>
<dbReference type="AlphaFoldDB" id="A0A9P3GD57"/>
<feature type="region of interest" description="Disordered" evidence="1">
    <location>
        <begin position="107"/>
        <end position="128"/>
    </location>
</feature>
<gene>
    <name evidence="2" type="ORF">PsYK624_086950</name>
</gene>
<reference evidence="2 3" key="1">
    <citation type="submission" date="2021-08" db="EMBL/GenBank/DDBJ databases">
        <title>Draft Genome Sequence of Phanerochaete sordida strain YK-624.</title>
        <authorList>
            <person name="Mori T."/>
            <person name="Dohra H."/>
            <person name="Suzuki T."/>
            <person name="Kawagishi H."/>
            <person name="Hirai H."/>
        </authorList>
    </citation>
    <scope>NUCLEOTIDE SEQUENCE [LARGE SCALE GENOMIC DNA]</scope>
    <source>
        <strain evidence="2 3">YK-624</strain>
    </source>
</reference>
<sequence length="165" mass="18323">MLLEVSLLMLARAANRRLDRPCGDSVALHKATSFAAKLVRRAVPSEAALQRICEKLDACSDILDKVVAARRAHPGVCPSEKLDRLVRRLERCQKLLESLSYNLWHDHTRESGEPSVTEPHGDQENGDEGGNLWLMVTELYATLLAEHTAARELGHLDTKSTESSD</sequence>
<keyword evidence="3" id="KW-1185">Reference proteome</keyword>
<organism evidence="2 3">
    <name type="scientific">Phanerochaete sordida</name>
    <dbReference type="NCBI Taxonomy" id="48140"/>
    <lineage>
        <taxon>Eukaryota</taxon>
        <taxon>Fungi</taxon>
        <taxon>Dikarya</taxon>
        <taxon>Basidiomycota</taxon>
        <taxon>Agaricomycotina</taxon>
        <taxon>Agaricomycetes</taxon>
        <taxon>Polyporales</taxon>
        <taxon>Phanerochaetaceae</taxon>
        <taxon>Phanerochaete</taxon>
    </lineage>
</organism>
<accession>A0A9P3GD57</accession>